<dbReference type="SUPFAM" id="SSF81665">
    <property type="entry name" value="Calcium ATPase, transmembrane domain M"/>
    <property type="match status" value="1"/>
</dbReference>
<dbReference type="InterPro" id="IPR001757">
    <property type="entry name" value="P_typ_ATPase"/>
</dbReference>
<feature type="transmembrane region" description="Helical" evidence="7">
    <location>
        <begin position="360"/>
        <end position="379"/>
    </location>
</feature>
<dbReference type="Pfam" id="PF00122">
    <property type="entry name" value="E1-E2_ATPase"/>
    <property type="match status" value="1"/>
</dbReference>
<dbReference type="EC" id="3.6.1.15" evidence="10"/>
<feature type="region of interest" description="Disordered" evidence="8">
    <location>
        <begin position="1"/>
        <end position="83"/>
    </location>
</feature>
<keyword evidence="5 7" id="KW-1133">Transmembrane helix</keyword>
<dbReference type="SFLD" id="SFLDS00003">
    <property type="entry name" value="Haloacid_Dehalogenase"/>
    <property type="match status" value="1"/>
</dbReference>
<dbReference type="InterPro" id="IPR036163">
    <property type="entry name" value="HMA_dom_sf"/>
</dbReference>
<dbReference type="AlphaFoldDB" id="A0A364N3J8"/>
<dbReference type="GO" id="GO:0019829">
    <property type="term" value="F:ATPase-coupled monoatomic cation transmembrane transporter activity"/>
    <property type="evidence" value="ECO:0007669"/>
    <property type="project" value="InterPro"/>
</dbReference>
<dbReference type="PANTHER" id="PTHR46594">
    <property type="entry name" value="P-TYPE CATION-TRANSPORTING ATPASE"/>
    <property type="match status" value="1"/>
</dbReference>
<dbReference type="STRING" id="183478.A0A364N3J8"/>
<reference evidence="11" key="1">
    <citation type="submission" date="2018-05" db="EMBL/GenBank/DDBJ databases">
        <title>Draft genome sequence of Stemphylium lycopersici strain CIDEFI 213.</title>
        <authorList>
            <person name="Medina R."/>
            <person name="Franco M.E.E."/>
            <person name="Lucentini C.G."/>
            <person name="Saparrat M.C.N."/>
            <person name="Balatti P.A."/>
        </authorList>
    </citation>
    <scope>NUCLEOTIDE SEQUENCE [LARGE SCALE GENOMIC DNA]</scope>
    <source>
        <strain evidence="11">CIDEFI 213</strain>
    </source>
</reference>
<feature type="transmembrane region" description="Helical" evidence="7">
    <location>
        <begin position="893"/>
        <end position="916"/>
    </location>
</feature>
<dbReference type="NCBIfam" id="TIGR01525">
    <property type="entry name" value="ATPase-IB_hvy"/>
    <property type="match status" value="1"/>
</dbReference>
<dbReference type="InterPro" id="IPR059000">
    <property type="entry name" value="ATPase_P-type_domA"/>
</dbReference>
<evidence type="ECO:0000256" key="2">
    <source>
        <dbReference type="ARBA" id="ARBA00022692"/>
    </source>
</evidence>
<evidence type="ECO:0000256" key="1">
    <source>
        <dbReference type="ARBA" id="ARBA00004370"/>
    </source>
</evidence>
<keyword evidence="2 7" id="KW-0812">Transmembrane</keyword>
<dbReference type="InterPro" id="IPR036412">
    <property type="entry name" value="HAD-like_sf"/>
</dbReference>
<evidence type="ECO:0000313" key="10">
    <source>
        <dbReference type="EMBL" id="RAR10285.1"/>
    </source>
</evidence>
<evidence type="ECO:0000256" key="3">
    <source>
        <dbReference type="ARBA" id="ARBA00022723"/>
    </source>
</evidence>
<keyword evidence="7" id="KW-0547">Nucleotide-binding</keyword>
<comment type="caution">
    <text evidence="10">The sequence shown here is derived from an EMBL/GenBank/DDBJ whole genome shotgun (WGS) entry which is preliminary data.</text>
</comment>
<evidence type="ECO:0000256" key="4">
    <source>
        <dbReference type="ARBA" id="ARBA00022967"/>
    </source>
</evidence>
<feature type="transmembrane region" description="Helical" evidence="7">
    <location>
        <begin position="928"/>
        <end position="947"/>
    </location>
</feature>
<dbReference type="GO" id="GO:0005524">
    <property type="term" value="F:ATP binding"/>
    <property type="evidence" value="ECO:0007669"/>
    <property type="project" value="UniProtKB-UniRule"/>
</dbReference>
<feature type="compositionally biased region" description="Polar residues" evidence="8">
    <location>
        <begin position="48"/>
        <end position="59"/>
    </location>
</feature>
<evidence type="ECO:0000256" key="8">
    <source>
        <dbReference type="SAM" id="MobiDB-lite"/>
    </source>
</evidence>
<dbReference type="SUPFAM" id="SSF81653">
    <property type="entry name" value="Calcium ATPase, transduction domain A"/>
    <property type="match status" value="1"/>
</dbReference>
<feature type="domain" description="P-type ATPase A" evidence="9">
    <location>
        <begin position="434"/>
        <end position="532"/>
    </location>
</feature>
<dbReference type="OrthoDB" id="432719at2759"/>
<feature type="transmembrane region" description="Helical" evidence="7">
    <location>
        <begin position="590"/>
        <end position="618"/>
    </location>
</feature>
<dbReference type="Gene3D" id="3.40.50.1000">
    <property type="entry name" value="HAD superfamily/HAD-like"/>
    <property type="match status" value="1"/>
</dbReference>
<feature type="transmembrane region" description="Helical" evidence="7">
    <location>
        <begin position="548"/>
        <end position="570"/>
    </location>
</feature>
<gene>
    <name evidence="10" type="ORF">DDE83_005055</name>
</gene>
<keyword evidence="7" id="KW-0067">ATP-binding</keyword>
<dbReference type="Gene3D" id="3.30.70.100">
    <property type="match status" value="1"/>
</dbReference>
<dbReference type="InterPro" id="IPR044492">
    <property type="entry name" value="P_typ_ATPase_HD_dom"/>
</dbReference>
<dbReference type="InterPro" id="IPR027256">
    <property type="entry name" value="P-typ_ATPase_IB"/>
</dbReference>
<evidence type="ECO:0000256" key="5">
    <source>
        <dbReference type="ARBA" id="ARBA00022989"/>
    </source>
</evidence>
<organism evidence="10 11">
    <name type="scientific">Stemphylium lycopersici</name>
    <name type="common">Tomato gray leaf spot disease fungus</name>
    <name type="synonym">Thyrospora lycopersici</name>
    <dbReference type="NCBI Taxonomy" id="183478"/>
    <lineage>
        <taxon>Eukaryota</taxon>
        <taxon>Fungi</taxon>
        <taxon>Dikarya</taxon>
        <taxon>Ascomycota</taxon>
        <taxon>Pezizomycotina</taxon>
        <taxon>Dothideomycetes</taxon>
        <taxon>Pleosporomycetidae</taxon>
        <taxon>Pleosporales</taxon>
        <taxon>Pleosporineae</taxon>
        <taxon>Pleosporaceae</taxon>
        <taxon>Stemphylium</taxon>
    </lineage>
</organism>
<feature type="transmembrane region" description="Helical" evidence="7">
    <location>
        <begin position="322"/>
        <end position="339"/>
    </location>
</feature>
<dbReference type="PROSITE" id="PS00154">
    <property type="entry name" value="ATPASE_E1_E2"/>
    <property type="match status" value="1"/>
</dbReference>
<keyword evidence="10" id="KW-0378">Hydrolase</keyword>
<keyword evidence="3 7" id="KW-0479">Metal-binding</keyword>
<feature type="transmembrane region" description="Helical" evidence="7">
    <location>
        <begin position="391"/>
        <end position="408"/>
    </location>
</feature>
<dbReference type="InterPro" id="IPR018303">
    <property type="entry name" value="ATPase_P-typ_P_site"/>
</dbReference>
<dbReference type="Proteomes" id="UP000249619">
    <property type="component" value="Unassembled WGS sequence"/>
</dbReference>
<proteinExistence type="inferred from homology"/>
<keyword evidence="4" id="KW-1278">Translocase</keyword>
<dbReference type="Gene3D" id="2.70.150.10">
    <property type="entry name" value="Calcium-transporting ATPase, cytoplasmic transduction domain A"/>
    <property type="match status" value="1"/>
</dbReference>
<dbReference type="PANTHER" id="PTHR46594:SF4">
    <property type="entry name" value="P-TYPE CATION-TRANSPORTING ATPASE"/>
    <property type="match status" value="1"/>
</dbReference>
<evidence type="ECO:0000259" key="9">
    <source>
        <dbReference type="Pfam" id="PF00122"/>
    </source>
</evidence>
<evidence type="ECO:0000256" key="6">
    <source>
        <dbReference type="ARBA" id="ARBA00023136"/>
    </source>
</evidence>
<comment type="subcellular location">
    <subcellularLocation>
        <location evidence="1 7">Membrane</location>
    </subcellularLocation>
</comment>
<name>A0A364N3J8_STELY</name>
<dbReference type="SUPFAM" id="SSF56784">
    <property type="entry name" value="HAD-like"/>
    <property type="match status" value="1"/>
</dbReference>
<dbReference type="SUPFAM" id="SSF55008">
    <property type="entry name" value="HMA, heavy metal-associated domain"/>
    <property type="match status" value="1"/>
</dbReference>
<comment type="similarity">
    <text evidence="7">Belongs to the cation transport ATPase (P-type) (TC 3.A.3) family. Type IB subfamily.</text>
</comment>
<dbReference type="Pfam" id="PF00702">
    <property type="entry name" value="Hydrolase"/>
    <property type="match status" value="1"/>
</dbReference>
<evidence type="ECO:0000256" key="7">
    <source>
        <dbReference type="RuleBase" id="RU362081"/>
    </source>
</evidence>
<dbReference type="PRINTS" id="PR00119">
    <property type="entry name" value="CATATPASE"/>
</dbReference>
<dbReference type="InterPro" id="IPR008250">
    <property type="entry name" value="ATPase_P-typ_transduc_dom_A_sf"/>
</dbReference>
<dbReference type="SFLD" id="SFLDG00002">
    <property type="entry name" value="C1.7:_P-type_atpase_like"/>
    <property type="match status" value="1"/>
</dbReference>
<dbReference type="InterPro" id="IPR023298">
    <property type="entry name" value="ATPase_P-typ_TM_dom_sf"/>
</dbReference>
<dbReference type="Gene3D" id="3.40.1110.10">
    <property type="entry name" value="Calcium-transporting ATPase, cytoplasmic domain N"/>
    <property type="match status" value="1"/>
</dbReference>
<dbReference type="NCBIfam" id="TIGR01494">
    <property type="entry name" value="ATPase_P-type"/>
    <property type="match status" value="1"/>
</dbReference>
<dbReference type="GO" id="GO:0046872">
    <property type="term" value="F:metal ion binding"/>
    <property type="evidence" value="ECO:0007669"/>
    <property type="project" value="UniProtKB-KW"/>
</dbReference>
<sequence length="1004" mass="110321">MEMSMLPTEGGVHRAHLLGLASNESRTPKEDLETRPTTAVHLDPSPAVATTTAETRPSFQSASEAGHEHHHHRQPGHCCSDSQRSSRDFVLKFLGDAALQGPEDDIERGPPNFERVMLRIDGLKCGCCEGGLSRALDQTAAIRNHRVNTILARVEFDLDTNRLGVDNVVKLLSMRTGYSFEEYIVSVGQVLDFIITDPRLLKHASHPGGVLRVEAPERAPWRPLKRLTFFNKPAENQEGPATVRIPPTRIHYDATLIGARDVFEYYQKFDPDLRLAPVVTDPGLELGAKQARSSSILFVPTLALTIPVVVFAWTPIDHSESIYAHVSCALASVVQLIAINEFVPVAVRALYHAHVFEMDFLIFFSTTMAYIFSVVSYVFQILDRPLETGSFFETSSLLVTLILLGRVINEFARYRAAKSVSFRSLQVEQALLVSPSTESWANTATSKIDSRLLQYGDVFTVPPHTRVVTDGIVLYGGSNIDESMITGEFKPKAKGLESEVFAGTNNQDGSLVVKLTRLPHENSIHQIAAMVENAELTKPKAQALADRVAAWFVPAIAMIGFTVFFVWLIVNKYYNDHSWKSAALTAVTYAIATLAVSCPCAIGLAVPMVVLIASGVAARYGIIFRDPQMLEIARNVTDVVFDKTGTLTCGKLDVVGVPRYRNTDKARVKGLMMGLLKDINHPVSTGIVHHLAQDRIANKDFEPLEVKDIVSYPGKGVQGKCAKTGAVIRAGNAEWLRINVIGKETNTRCYFTLADDLRATFELKDRSRPGAEVVIGKLQARGIQVHMISGDTEGAVEDTAGELHIQKEKTKSRCKPEGKCTYVRDLQTPGKVVMFVGDGTNDSVALKQASIGVHINQGSSDVAKSAADVVLMTTRLHDILILLDISKAAYRRIVANFSWSAAYNLFAILLASGAFVKAGSQIRVQPQWAGLGELVSVLPVVLIAFQMHCRNYGRKYRLIENDYQKVEAPRRARRIRTRGSSSMDSAGCCEISSTTLAKIDALTR</sequence>
<dbReference type="SFLD" id="SFLDF00027">
    <property type="entry name" value="p-type_atpase"/>
    <property type="match status" value="1"/>
</dbReference>
<accession>A0A364N3J8</accession>
<keyword evidence="11" id="KW-1185">Reference proteome</keyword>
<dbReference type="EMBL" id="QGDH01000066">
    <property type="protein sequence ID" value="RAR10285.1"/>
    <property type="molecule type" value="Genomic_DNA"/>
</dbReference>
<dbReference type="GO" id="GO:0016020">
    <property type="term" value="C:membrane"/>
    <property type="evidence" value="ECO:0007669"/>
    <property type="project" value="UniProtKB-SubCell"/>
</dbReference>
<dbReference type="GO" id="GO:0016887">
    <property type="term" value="F:ATP hydrolysis activity"/>
    <property type="evidence" value="ECO:0007669"/>
    <property type="project" value="InterPro"/>
</dbReference>
<keyword evidence="6 7" id="KW-0472">Membrane</keyword>
<dbReference type="EC" id="3.6.1.3" evidence="10"/>
<evidence type="ECO:0000313" key="11">
    <source>
        <dbReference type="Proteomes" id="UP000249619"/>
    </source>
</evidence>
<protein>
    <submittedName>
        <fullName evidence="10">Heavy metal translocatin</fullName>
        <ecNumber evidence="10">3.6.1.15</ecNumber>
        <ecNumber evidence="10">3.6.1.3</ecNumber>
    </submittedName>
</protein>
<dbReference type="NCBIfam" id="TIGR01511">
    <property type="entry name" value="ATPase-IB1_Cu"/>
    <property type="match status" value="1"/>
</dbReference>
<dbReference type="InterPro" id="IPR023299">
    <property type="entry name" value="ATPase_P-typ_cyto_dom_N"/>
</dbReference>
<feature type="transmembrane region" description="Helical" evidence="7">
    <location>
        <begin position="296"/>
        <end position="316"/>
    </location>
</feature>
<dbReference type="InterPro" id="IPR023214">
    <property type="entry name" value="HAD_sf"/>
</dbReference>